<sequence length="304" mass="34557">MDNHESHISLECIDKAKSNGITILTLPPHCSNRMQPLDVSIYGPFKSFYNHSVDYWLQAHPGKTISIYEVAACVGKAFEKSMTPSNIKSGFKSTGIFPYDKFIFNDDDFLVSSVTDRQESQQVSTDNNSTSPSLVNISPTEASTSKTFVSPEDLRGYPKAEARKTRVNNRRKDEEDICGKITPTVVTSEDEIDYEDLTTYDELAKEPKEGDYVLVQFKTIKEGTVYYVGKIIKEKDEETDVEISFLRRYKKSFEKFHMPDVPDLASVSVKDVLQILPKPKVVGHTKRQQSYLMFEVDLSNFNLK</sequence>
<feature type="domain" description="DDE-1" evidence="2">
    <location>
        <begin position="1"/>
        <end position="91"/>
    </location>
</feature>
<dbReference type="GeneID" id="112680989"/>
<dbReference type="Pfam" id="PF03184">
    <property type="entry name" value="DDE_1"/>
    <property type="match status" value="1"/>
</dbReference>
<evidence type="ECO:0000256" key="1">
    <source>
        <dbReference type="SAM" id="MobiDB-lite"/>
    </source>
</evidence>
<evidence type="ECO:0000313" key="3">
    <source>
        <dbReference type="Proteomes" id="UP000694846"/>
    </source>
</evidence>
<proteinExistence type="predicted"/>
<name>A0A8B8F9G5_9HEMI</name>
<dbReference type="GO" id="GO:0003676">
    <property type="term" value="F:nucleic acid binding"/>
    <property type="evidence" value="ECO:0007669"/>
    <property type="project" value="InterPro"/>
</dbReference>
<keyword evidence="3" id="KW-1185">Reference proteome</keyword>
<dbReference type="Proteomes" id="UP000694846">
    <property type="component" value="Unplaced"/>
</dbReference>
<dbReference type="AlphaFoldDB" id="A0A8B8F9G5"/>
<evidence type="ECO:0000259" key="2">
    <source>
        <dbReference type="Pfam" id="PF03184"/>
    </source>
</evidence>
<dbReference type="RefSeq" id="XP_025407040.1">
    <property type="nucleotide sequence ID" value="XM_025551255.1"/>
</dbReference>
<evidence type="ECO:0000313" key="4">
    <source>
        <dbReference type="RefSeq" id="XP_025407040.1"/>
    </source>
</evidence>
<reference evidence="4" key="1">
    <citation type="submission" date="2025-08" db="UniProtKB">
        <authorList>
            <consortium name="RefSeq"/>
        </authorList>
    </citation>
    <scope>IDENTIFICATION</scope>
    <source>
        <tissue evidence="4">Whole body</tissue>
    </source>
</reference>
<gene>
    <name evidence="4" type="primary">LOC112680989</name>
</gene>
<protein>
    <submittedName>
        <fullName evidence="4">Uncharacterized protein LOC112680989</fullName>
    </submittedName>
</protein>
<accession>A0A8B8F9G5</accession>
<feature type="region of interest" description="Disordered" evidence="1">
    <location>
        <begin position="118"/>
        <end position="137"/>
    </location>
</feature>
<dbReference type="OrthoDB" id="6606575at2759"/>
<dbReference type="InterPro" id="IPR004875">
    <property type="entry name" value="DDE_SF_endonuclease_dom"/>
</dbReference>
<organism evidence="3 4">
    <name type="scientific">Sipha flava</name>
    <name type="common">yellow sugarcane aphid</name>
    <dbReference type="NCBI Taxonomy" id="143950"/>
    <lineage>
        <taxon>Eukaryota</taxon>
        <taxon>Metazoa</taxon>
        <taxon>Ecdysozoa</taxon>
        <taxon>Arthropoda</taxon>
        <taxon>Hexapoda</taxon>
        <taxon>Insecta</taxon>
        <taxon>Pterygota</taxon>
        <taxon>Neoptera</taxon>
        <taxon>Paraneoptera</taxon>
        <taxon>Hemiptera</taxon>
        <taxon>Sternorrhyncha</taxon>
        <taxon>Aphidomorpha</taxon>
        <taxon>Aphidoidea</taxon>
        <taxon>Aphididae</taxon>
        <taxon>Sipha</taxon>
    </lineage>
</organism>